<sequence length="347" mass="36691">MADERRSRVTLAALAAEAGVSLTTISKVLNGHADVAPSTRSRVEALLRRSDYRRRGSGRRTRAVELVLPNLHGPLSLEVIDGVREAAAASGLSLTLTVSGNGNGKAGDDSWLDAVLERRPAAVIVYSGVAAEVREALRSRDIPVVVLEPADAADPSVPAIGVAHWSAAVTATRHLIDLGHRRVAAISGPDAVVGSHARLDGYRSAMHLAGLPVPEGWARFEELDAEAGERVALELLRSSHRPTAILAGGDLQALGVLNAARAAGLRIPEDLSLVGYDDQPVSTSSSPRLTTVHQPLRELGVAATRLALRLDDQRDVEPTRLDLAATLILRDSTAPPPDSYTTLEIDS</sequence>
<dbReference type="AlphaFoldDB" id="A0A1H1VDJ5"/>
<dbReference type="SMART" id="SM00354">
    <property type="entry name" value="HTH_LACI"/>
    <property type="match status" value="1"/>
</dbReference>
<dbReference type="PANTHER" id="PTHR30146">
    <property type="entry name" value="LACI-RELATED TRANSCRIPTIONAL REPRESSOR"/>
    <property type="match status" value="1"/>
</dbReference>
<organism evidence="6 7">
    <name type="scientific">Agromyces flavus</name>
    <dbReference type="NCBI Taxonomy" id="589382"/>
    <lineage>
        <taxon>Bacteria</taxon>
        <taxon>Bacillati</taxon>
        <taxon>Actinomycetota</taxon>
        <taxon>Actinomycetes</taxon>
        <taxon>Micrococcales</taxon>
        <taxon>Microbacteriaceae</taxon>
        <taxon>Agromyces</taxon>
    </lineage>
</organism>
<name>A0A1H1VDJ5_9MICO</name>
<gene>
    <name evidence="5" type="ORF">BCL57_000043</name>
    <name evidence="6" type="ORF">SAMN04489721_1975</name>
</gene>
<dbReference type="Proteomes" id="UP000199482">
    <property type="component" value="Chromosome I"/>
</dbReference>
<dbReference type="InterPro" id="IPR028082">
    <property type="entry name" value="Peripla_BP_I"/>
</dbReference>
<dbReference type="Proteomes" id="UP000893823">
    <property type="component" value="Unassembled WGS sequence"/>
</dbReference>
<accession>A0A1H1VDJ5</accession>
<dbReference type="Gene3D" id="3.40.50.2300">
    <property type="match status" value="2"/>
</dbReference>
<dbReference type="EMBL" id="LT629755">
    <property type="protein sequence ID" value="SDS82521.1"/>
    <property type="molecule type" value="Genomic_DNA"/>
</dbReference>
<reference evidence="7" key="1">
    <citation type="submission" date="2016-10" db="EMBL/GenBank/DDBJ databases">
        <authorList>
            <person name="Varghese N."/>
            <person name="Submissions S."/>
        </authorList>
    </citation>
    <scope>NUCLEOTIDE SEQUENCE [LARGE SCALE GENOMIC DNA]</scope>
    <source>
        <strain evidence="7">CPCC 202695</strain>
    </source>
</reference>
<reference evidence="5" key="3">
    <citation type="submission" date="2022-06" db="EMBL/GenBank/DDBJ databases">
        <title>Genomic Encyclopedia of Type Strains, Phase III (KMG-III): the genomes of soil and plant-associated and newly described type strains.</title>
        <authorList>
            <person name="Whitman W."/>
        </authorList>
    </citation>
    <scope>NUCLEOTIDE SEQUENCE</scope>
    <source>
        <strain evidence="5">CPCC 202695</strain>
    </source>
</reference>
<dbReference type="RefSeq" id="WP_092671624.1">
    <property type="nucleotide sequence ID" value="NZ_BMDN01000001.1"/>
</dbReference>
<dbReference type="CDD" id="cd01392">
    <property type="entry name" value="HTH_LacI"/>
    <property type="match status" value="1"/>
</dbReference>
<protein>
    <submittedName>
        <fullName evidence="5">DNA-binding LacI/PurR family transcriptional regulator</fullName>
    </submittedName>
    <submittedName>
        <fullName evidence="6">Transcriptional regulator, LacI family</fullName>
    </submittedName>
</protein>
<dbReference type="Pfam" id="PF00356">
    <property type="entry name" value="LacI"/>
    <property type="match status" value="1"/>
</dbReference>
<keyword evidence="3" id="KW-0804">Transcription</keyword>
<dbReference type="InterPro" id="IPR000843">
    <property type="entry name" value="HTH_LacI"/>
</dbReference>
<evidence type="ECO:0000256" key="2">
    <source>
        <dbReference type="ARBA" id="ARBA00023125"/>
    </source>
</evidence>
<evidence type="ECO:0000313" key="5">
    <source>
        <dbReference type="EMBL" id="MCP2365901.1"/>
    </source>
</evidence>
<evidence type="ECO:0000313" key="8">
    <source>
        <dbReference type="Proteomes" id="UP000893823"/>
    </source>
</evidence>
<dbReference type="InterPro" id="IPR010982">
    <property type="entry name" value="Lambda_DNA-bd_dom_sf"/>
</dbReference>
<evidence type="ECO:0000313" key="7">
    <source>
        <dbReference type="Proteomes" id="UP000199482"/>
    </source>
</evidence>
<keyword evidence="8" id="KW-1185">Reference proteome</keyword>
<dbReference type="PROSITE" id="PS50932">
    <property type="entry name" value="HTH_LACI_2"/>
    <property type="match status" value="1"/>
</dbReference>
<dbReference type="SUPFAM" id="SSF47413">
    <property type="entry name" value="lambda repressor-like DNA-binding domains"/>
    <property type="match status" value="1"/>
</dbReference>
<dbReference type="PANTHER" id="PTHR30146:SF153">
    <property type="entry name" value="LACTOSE OPERON REPRESSOR"/>
    <property type="match status" value="1"/>
</dbReference>
<dbReference type="GO" id="GO:0000976">
    <property type="term" value="F:transcription cis-regulatory region binding"/>
    <property type="evidence" value="ECO:0007669"/>
    <property type="project" value="TreeGrafter"/>
</dbReference>
<dbReference type="GO" id="GO:0003700">
    <property type="term" value="F:DNA-binding transcription factor activity"/>
    <property type="evidence" value="ECO:0007669"/>
    <property type="project" value="TreeGrafter"/>
</dbReference>
<proteinExistence type="predicted"/>
<dbReference type="InterPro" id="IPR046335">
    <property type="entry name" value="LacI/GalR-like_sensor"/>
</dbReference>
<feature type="domain" description="HTH lacI-type" evidence="4">
    <location>
        <begin position="9"/>
        <end position="63"/>
    </location>
</feature>
<evidence type="ECO:0000256" key="1">
    <source>
        <dbReference type="ARBA" id="ARBA00023015"/>
    </source>
</evidence>
<evidence type="ECO:0000259" key="4">
    <source>
        <dbReference type="PROSITE" id="PS50932"/>
    </source>
</evidence>
<evidence type="ECO:0000313" key="6">
    <source>
        <dbReference type="EMBL" id="SDS82521.1"/>
    </source>
</evidence>
<dbReference type="SUPFAM" id="SSF53822">
    <property type="entry name" value="Periplasmic binding protein-like I"/>
    <property type="match status" value="1"/>
</dbReference>
<evidence type="ECO:0000256" key="3">
    <source>
        <dbReference type="ARBA" id="ARBA00023163"/>
    </source>
</evidence>
<dbReference type="STRING" id="589382.SAMN04489721_1975"/>
<dbReference type="OrthoDB" id="3227375at2"/>
<keyword evidence="1" id="KW-0805">Transcription regulation</keyword>
<dbReference type="EMBL" id="SODL02000001">
    <property type="protein sequence ID" value="MCP2365901.1"/>
    <property type="molecule type" value="Genomic_DNA"/>
</dbReference>
<dbReference type="Pfam" id="PF13377">
    <property type="entry name" value="Peripla_BP_3"/>
    <property type="match status" value="1"/>
</dbReference>
<reference evidence="6" key="2">
    <citation type="submission" date="2016-10" db="EMBL/GenBank/DDBJ databases">
        <authorList>
            <person name="de Groot N.N."/>
        </authorList>
    </citation>
    <scope>NUCLEOTIDE SEQUENCE [LARGE SCALE GENOMIC DNA]</scope>
    <source>
        <strain evidence="6">CPCC 202695</strain>
    </source>
</reference>
<dbReference type="Gene3D" id="1.10.260.40">
    <property type="entry name" value="lambda repressor-like DNA-binding domains"/>
    <property type="match status" value="1"/>
</dbReference>
<keyword evidence="2 5" id="KW-0238">DNA-binding</keyword>